<protein>
    <recommendedName>
        <fullName evidence="3">Phasin domain-containing protein</fullName>
    </recommendedName>
</protein>
<evidence type="ECO:0000313" key="2">
    <source>
        <dbReference type="Proteomes" id="UP001056455"/>
    </source>
</evidence>
<dbReference type="RefSeq" id="WP_252592106.1">
    <property type="nucleotide sequence ID" value="NZ_CP099489.1"/>
</dbReference>
<evidence type="ECO:0000313" key="1">
    <source>
        <dbReference type="EMBL" id="USQ79191.1"/>
    </source>
</evidence>
<evidence type="ECO:0008006" key="3">
    <source>
        <dbReference type="Google" id="ProtNLM"/>
    </source>
</evidence>
<organism evidence="1 2">
    <name type="scientific">Ornithinimicrobium faecis</name>
    <dbReference type="NCBI Taxonomy" id="2934158"/>
    <lineage>
        <taxon>Bacteria</taxon>
        <taxon>Bacillati</taxon>
        <taxon>Actinomycetota</taxon>
        <taxon>Actinomycetes</taxon>
        <taxon>Micrococcales</taxon>
        <taxon>Ornithinimicrobiaceae</taxon>
        <taxon>Ornithinimicrobium</taxon>
    </lineage>
</organism>
<gene>
    <name evidence="1" type="ORF">NF556_16445</name>
</gene>
<sequence length="117" mass="12722">MGLFADTRTKTKFARAVQPIATAWEMQEIGHLVTAFRTALPIAREILAELEGKQSLSSVYQQAHENTRQAAELLEACCANFLASIVTEGDRLKSWHPEVAESCVRGAVTAFAAATSD</sequence>
<keyword evidence="2" id="KW-1185">Reference proteome</keyword>
<name>A0ABY4YRJ1_9MICO</name>
<accession>A0ABY4YRJ1</accession>
<reference evidence="1" key="1">
    <citation type="submission" date="2022-06" db="EMBL/GenBank/DDBJ databases">
        <title>Ornithinimicrobium HY1793.</title>
        <authorList>
            <person name="Huang Y."/>
        </authorList>
    </citation>
    <scope>NUCLEOTIDE SEQUENCE</scope>
    <source>
        <strain evidence="1">HY1793</strain>
    </source>
</reference>
<dbReference type="Proteomes" id="UP001056455">
    <property type="component" value="Chromosome"/>
</dbReference>
<dbReference type="EMBL" id="CP099489">
    <property type="protein sequence ID" value="USQ79191.1"/>
    <property type="molecule type" value="Genomic_DNA"/>
</dbReference>
<proteinExistence type="predicted"/>